<evidence type="ECO:0000256" key="2">
    <source>
        <dbReference type="ARBA" id="ARBA00005638"/>
    </source>
</evidence>
<dbReference type="PANTHER" id="PTHR11557">
    <property type="entry name" value="PORPHOBILINOGEN DEAMINASE"/>
    <property type="match status" value="1"/>
</dbReference>
<dbReference type="NCBIfam" id="TIGR00212">
    <property type="entry name" value="hemC"/>
    <property type="match status" value="1"/>
</dbReference>
<dbReference type="Gene3D" id="3.40.190.10">
    <property type="entry name" value="Periplasmic binding protein-like II"/>
    <property type="match status" value="2"/>
</dbReference>
<comment type="catalytic activity">
    <reaction evidence="5 6">
        <text>4 porphobilinogen + H2O = hydroxymethylbilane + 4 NH4(+)</text>
        <dbReference type="Rhea" id="RHEA:13185"/>
        <dbReference type="ChEBI" id="CHEBI:15377"/>
        <dbReference type="ChEBI" id="CHEBI:28938"/>
        <dbReference type="ChEBI" id="CHEBI:57845"/>
        <dbReference type="ChEBI" id="CHEBI:58126"/>
        <dbReference type="EC" id="2.5.1.61"/>
    </reaction>
</comment>
<feature type="domain" description="Porphobilinogen deaminase N-terminal" evidence="7">
    <location>
        <begin position="18"/>
        <end position="227"/>
    </location>
</feature>
<dbReference type="SUPFAM" id="SSF54782">
    <property type="entry name" value="Porphobilinogen deaminase (hydroxymethylbilane synthase), C-terminal domain"/>
    <property type="match status" value="1"/>
</dbReference>
<keyword evidence="10" id="KW-1185">Reference proteome</keyword>
<accession>A0ABR8HD21</accession>
<dbReference type="InterPro" id="IPR022419">
    <property type="entry name" value="Porphobilin_deaminase_cofac_BS"/>
</dbReference>
<comment type="cofactor">
    <cofactor evidence="6">
        <name>dipyrromethane</name>
        <dbReference type="ChEBI" id="CHEBI:60342"/>
    </cofactor>
    <text evidence="6">Binds 1 dipyrromethane group covalently.</text>
</comment>
<dbReference type="EC" id="2.5.1.61" evidence="6"/>
<dbReference type="HAMAP" id="MF_00260">
    <property type="entry name" value="Porphobil_deam"/>
    <property type="match status" value="1"/>
</dbReference>
<dbReference type="InterPro" id="IPR022418">
    <property type="entry name" value="Porphobilinogen_deaminase_C"/>
</dbReference>
<dbReference type="Gene3D" id="3.30.160.40">
    <property type="entry name" value="Porphobilinogen deaminase, C-terminal domain"/>
    <property type="match status" value="1"/>
</dbReference>
<dbReference type="PIRSF" id="PIRSF001438">
    <property type="entry name" value="4pyrrol_synth_OHMeBilane_synth"/>
    <property type="match status" value="1"/>
</dbReference>
<protein>
    <recommendedName>
        <fullName evidence="6">Porphobilinogen deaminase</fullName>
        <shortName evidence="6">PBG</shortName>
        <ecNumber evidence="6">2.5.1.61</ecNumber>
    </recommendedName>
    <alternativeName>
        <fullName evidence="6">Hydroxymethylbilane synthase</fullName>
        <shortName evidence="6">HMBS</shortName>
    </alternativeName>
    <alternativeName>
        <fullName evidence="6">Pre-uroporphyrinogen synthase</fullName>
    </alternativeName>
</protein>
<dbReference type="Proteomes" id="UP000606396">
    <property type="component" value="Unassembled WGS sequence"/>
</dbReference>
<comment type="similarity">
    <text evidence="2 6">Belongs to the HMBS family.</text>
</comment>
<organism evidence="9 10">
    <name type="scientific">Nostoc punctiforme FACHB-252</name>
    <dbReference type="NCBI Taxonomy" id="1357509"/>
    <lineage>
        <taxon>Bacteria</taxon>
        <taxon>Bacillati</taxon>
        <taxon>Cyanobacteriota</taxon>
        <taxon>Cyanophyceae</taxon>
        <taxon>Nostocales</taxon>
        <taxon>Nostocaceae</taxon>
        <taxon>Nostoc</taxon>
    </lineage>
</organism>
<reference evidence="9 10" key="1">
    <citation type="journal article" date="2020" name="ISME J.">
        <title>Comparative genomics reveals insights into cyanobacterial evolution and habitat adaptation.</title>
        <authorList>
            <person name="Chen M.Y."/>
            <person name="Teng W.K."/>
            <person name="Zhao L."/>
            <person name="Hu C.X."/>
            <person name="Zhou Y.K."/>
            <person name="Han B.P."/>
            <person name="Song L.R."/>
            <person name="Shu W.S."/>
        </authorList>
    </citation>
    <scope>NUCLEOTIDE SEQUENCE [LARGE SCALE GENOMIC DNA]</scope>
    <source>
        <strain evidence="9 10">FACHB-252</strain>
    </source>
</reference>
<comment type="caution">
    <text evidence="9">The sequence shown here is derived from an EMBL/GenBank/DDBJ whole genome shotgun (WGS) entry which is preliminary data.</text>
</comment>
<feature type="modified residue" description="S-(dipyrrolylmethanemethyl)cysteine" evidence="6">
    <location>
        <position position="257"/>
    </location>
</feature>
<dbReference type="RefSeq" id="WP_190950810.1">
    <property type="nucleotide sequence ID" value="NZ_JACJTC010000014.1"/>
</dbReference>
<dbReference type="InterPro" id="IPR000860">
    <property type="entry name" value="HemC"/>
</dbReference>
<evidence type="ECO:0000256" key="4">
    <source>
        <dbReference type="ARBA" id="ARBA00023244"/>
    </source>
</evidence>
<sequence>MTSVQPASSHIASPRRTIRIGSRKSQLALVQTYWVREQLQKQFPDISFEVHTMSTQGDNILDVALAKIGDKGLFTKELELGMLNQEIDFAVHSLKDLPTCLPQGLTLAAVTERENPADALVVHEKHKDKQIDTLPEGAVIGTSSLRRLAQLRHHFPHFTFKDVRGNLNTRLAKLDNGEYDALILAAAGLQRLDMSDRIHQILPTELSLYAVGQGALGIECRADDLQVLSLLKAIEHIPTRDRVLAERAFLRELEGGCQVPIGVNTQLTENKLTLTGLVASVDGKRLVKDSVIGTASEAENLGIQLAHNLRQQGATEILAEIFQTVQRG</sequence>
<evidence type="ECO:0000259" key="8">
    <source>
        <dbReference type="Pfam" id="PF03900"/>
    </source>
</evidence>
<evidence type="ECO:0000259" key="7">
    <source>
        <dbReference type="Pfam" id="PF01379"/>
    </source>
</evidence>
<feature type="domain" description="Porphobilinogen deaminase C-terminal" evidence="8">
    <location>
        <begin position="242"/>
        <end position="310"/>
    </location>
</feature>
<evidence type="ECO:0000256" key="1">
    <source>
        <dbReference type="ARBA" id="ARBA00002869"/>
    </source>
</evidence>
<evidence type="ECO:0000256" key="5">
    <source>
        <dbReference type="ARBA" id="ARBA00048169"/>
    </source>
</evidence>
<dbReference type="InterPro" id="IPR036803">
    <property type="entry name" value="Porphobilinogen_deaminase_C_sf"/>
</dbReference>
<comment type="subunit">
    <text evidence="6">Monomer.</text>
</comment>
<name>A0ABR8HD21_NOSPU</name>
<dbReference type="EMBL" id="JACJTC010000014">
    <property type="protein sequence ID" value="MBD2613571.1"/>
    <property type="molecule type" value="Genomic_DNA"/>
</dbReference>
<evidence type="ECO:0000313" key="10">
    <source>
        <dbReference type="Proteomes" id="UP000606396"/>
    </source>
</evidence>
<comment type="miscellaneous">
    <text evidence="6">The porphobilinogen subunits are added to the dipyrromethane group.</text>
</comment>
<keyword evidence="3 6" id="KW-0808">Transferase</keyword>
<keyword evidence="4 6" id="KW-0627">Porphyrin biosynthesis</keyword>
<dbReference type="PANTHER" id="PTHR11557:SF0">
    <property type="entry name" value="PORPHOBILINOGEN DEAMINASE"/>
    <property type="match status" value="1"/>
</dbReference>
<evidence type="ECO:0000256" key="3">
    <source>
        <dbReference type="ARBA" id="ARBA00022679"/>
    </source>
</evidence>
<dbReference type="Pfam" id="PF01379">
    <property type="entry name" value="Porphobil_deam"/>
    <property type="match status" value="1"/>
</dbReference>
<evidence type="ECO:0000256" key="6">
    <source>
        <dbReference type="HAMAP-Rule" id="MF_00260"/>
    </source>
</evidence>
<proteinExistence type="inferred from homology"/>
<dbReference type="SUPFAM" id="SSF53850">
    <property type="entry name" value="Periplasmic binding protein-like II"/>
    <property type="match status" value="1"/>
</dbReference>
<dbReference type="Pfam" id="PF03900">
    <property type="entry name" value="Porphobil_deamC"/>
    <property type="match status" value="1"/>
</dbReference>
<comment type="function">
    <text evidence="1 6">Tetrapolymerization of the monopyrrole PBG into the hydroxymethylbilane pre-uroporphyrinogen in several discrete steps.</text>
</comment>
<evidence type="ECO:0000313" key="9">
    <source>
        <dbReference type="EMBL" id="MBD2613571.1"/>
    </source>
</evidence>
<dbReference type="GO" id="GO:0004418">
    <property type="term" value="F:hydroxymethylbilane synthase activity"/>
    <property type="evidence" value="ECO:0007669"/>
    <property type="project" value="UniProtKB-EC"/>
</dbReference>
<dbReference type="InterPro" id="IPR022417">
    <property type="entry name" value="Porphobilin_deaminase_N"/>
</dbReference>
<gene>
    <name evidence="6 9" type="primary">hemC</name>
    <name evidence="9" type="ORF">H6G94_20210</name>
</gene>
<dbReference type="PROSITE" id="PS00533">
    <property type="entry name" value="PORPHOBILINOGEN_DEAM"/>
    <property type="match status" value="1"/>
</dbReference>
<dbReference type="PRINTS" id="PR00151">
    <property type="entry name" value="PORPHBDMNASE"/>
</dbReference>
<dbReference type="CDD" id="cd13645">
    <property type="entry name" value="PBP2_HuPBGD_like"/>
    <property type="match status" value="1"/>
</dbReference>